<protein>
    <submittedName>
        <fullName evidence="2">Uncharacterized protein</fullName>
    </submittedName>
</protein>
<dbReference type="Proteomes" id="UP000279236">
    <property type="component" value="Unassembled WGS sequence"/>
</dbReference>
<feature type="compositionally biased region" description="Pro residues" evidence="1">
    <location>
        <begin position="34"/>
        <end position="52"/>
    </location>
</feature>
<dbReference type="OrthoDB" id="94039at2759"/>
<dbReference type="STRING" id="105984.A0A427XIT4"/>
<keyword evidence="3" id="KW-1185">Reference proteome</keyword>
<evidence type="ECO:0000313" key="3">
    <source>
        <dbReference type="Proteomes" id="UP000279236"/>
    </source>
</evidence>
<evidence type="ECO:0000313" key="2">
    <source>
        <dbReference type="EMBL" id="RSH78801.1"/>
    </source>
</evidence>
<sequence>MTVPPDWYSPYEGPELYPSPLTPPHFLAFLRPPTNKPPPNPARPPLAPPPPGWTRSYHAIPAAFPRQLRESAGPYGRGSHPYRLSEPPANESKDSRKVRIAEEGFECARIRHSATEWSLEEGRQAKDGGQKGLFLCVERWRRDVPGGGRTIVCTHACGMQKEQHWHPVFHNILNRAGTEETAMFGTVRSLSQHAMVEVDDIWMLDDVHHGASLDLNGGLLGPTQNWDDTGRDALNFILHVLPSAQAQDPNTLAWELPWAPEGAAPAVKVIGFGGSLGGCAHIMAAHTRPDAYEGLFLCDPMVPPRLVTPEVFKAEGMSGAYRRGAAALKRRDTWFSRAVARESMLSTPFYQTFHPAVFDVTVSHGLVPVDPAKPAGEVTLATAPWCETAVFVEPISPARAWDMLPNLRVPIGFLMARDPERTLGEETTHELVWRPPLARNERAIDADHLILQQNPVMTAESAWRFLATLSAGEWGRSPEEIRATYKPEIGMVSEERSTAAAIIPGMPPPPQRKATADEPVSIAASAYPHIIDAILSHSSSWLALRFTCREFRDRVDALLYAHLVVTESRAGTVPDEIVLLVSRPDGRLLPPLGHMDAHVPSDGDFSSALAHPLAQQRQERQKRWQTVMERYTRVVDVFDFTHPGWVPDHLSNVHTLRTHVPPYAWAPIPSESFQARVPASTAVLFPSRPWQSEHGTEGTSFVSDHTRKIVSHVPYHPDRGPAFAISVRPLDGVDWSLQLGITDLVLVFHDQTPGTATYKIDWAVPASPTITGGGFTGTYPTSPRGRWMSLVWNIIRSVEGRTHIPPRVTVVDYPTEVDVFGFRTPEQFCQTMIEINEDDDDDPIAGLADFARGISFVSRAEYQRGLEEEVYKLEMDPAFVYRAPGVLD</sequence>
<dbReference type="SUPFAM" id="SSF53474">
    <property type="entry name" value="alpha/beta-Hydrolases"/>
    <property type="match status" value="1"/>
</dbReference>
<gene>
    <name evidence="2" type="ORF">EHS24_001710</name>
</gene>
<dbReference type="EMBL" id="RSCE01000011">
    <property type="protein sequence ID" value="RSH78801.1"/>
    <property type="molecule type" value="Genomic_DNA"/>
</dbReference>
<evidence type="ECO:0000256" key="1">
    <source>
        <dbReference type="SAM" id="MobiDB-lite"/>
    </source>
</evidence>
<dbReference type="GeneID" id="39586253"/>
<organism evidence="2 3">
    <name type="scientific">Apiotrichum porosum</name>
    <dbReference type="NCBI Taxonomy" id="105984"/>
    <lineage>
        <taxon>Eukaryota</taxon>
        <taxon>Fungi</taxon>
        <taxon>Dikarya</taxon>
        <taxon>Basidiomycota</taxon>
        <taxon>Agaricomycotina</taxon>
        <taxon>Tremellomycetes</taxon>
        <taxon>Trichosporonales</taxon>
        <taxon>Trichosporonaceae</taxon>
        <taxon>Apiotrichum</taxon>
    </lineage>
</organism>
<feature type="region of interest" description="Disordered" evidence="1">
    <location>
        <begin position="22"/>
        <end position="57"/>
    </location>
</feature>
<dbReference type="RefSeq" id="XP_028473948.1">
    <property type="nucleotide sequence ID" value="XM_028617485.1"/>
</dbReference>
<comment type="caution">
    <text evidence="2">The sequence shown here is derived from an EMBL/GenBank/DDBJ whole genome shotgun (WGS) entry which is preliminary data.</text>
</comment>
<accession>A0A427XIT4</accession>
<name>A0A427XIT4_9TREE</name>
<proteinExistence type="predicted"/>
<feature type="region of interest" description="Disordered" evidence="1">
    <location>
        <begin position="69"/>
        <end position="96"/>
    </location>
</feature>
<dbReference type="Gene3D" id="3.40.50.1820">
    <property type="entry name" value="alpha/beta hydrolase"/>
    <property type="match status" value="1"/>
</dbReference>
<dbReference type="AlphaFoldDB" id="A0A427XIT4"/>
<reference evidence="2 3" key="1">
    <citation type="submission" date="2018-11" db="EMBL/GenBank/DDBJ databases">
        <title>Genome sequence of Apiotrichum porosum DSM 27194.</title>
        <authorList>
            <person name="Aliyu H."/>
            <person name="Gorte O."/>
            <person name="Ochsenreither K."/>
        </authorList>
    </citation>
    <scope>NUCLEOTIDE SEQUENCE [LARGE SCALE GENOMIC DNA]</scope>
    <source>
        <strain evidence="2 3">DSM 27194</strain>
    </source>
</reference>
<dbReference type="InterPro" id="IPR029058">
    <property type="entry name" value="AB_hydrolase_fold"/>
</dbReference>